<dbReference type="EMBL" id="CP036432">
    <property type="protein sequence ID" value="QDV88010.1"/>
    <property type="molecule type" value="Genomic_DNA"/>
</dbReference>
<accession>A0ABX5Y2L8</accession>
<dbReference type="Proteomes" id="UP000318081">
    <property type="component" value="Chromosome"/>
</dbReference>
<dbReference type="Pfam" id="PF00404">
    <property type="entry name" value="Dockerin_1"/>
    <property type="match status" value="1"/>
</dbReference>
<organism evidence="1 2">
    <name type="scientific">Stieleria magnilauensis</name>
    <dbReference type="NCBI Taxonomy" id="2527963"/>
    <lineage>
        <taxon>Bacteria</taxon>
        <taxon>Pseudomonadati</taxon>
        <taxon>Planctomycetota</taxon>
        <taxon>Planctomycetia</taxon>
        <taxon>Pirellulales</taxon>
        <taxon>Pirellulaceae</taxon>
        <taxon>Stieleria</taxon>
    </lineage>
</organism>
<sequence>MQPLEPRLPLAGGAGGVEFGDWHNQSNAYDVNGDGYVRPIDVLQLINLIGDYELSAIETMQSAWSEDDPAAMEPYAGFHPDVSGDGVIGLVDILRVINRLAIDQAAEEPSNGTVAVIPDGQGEPTSVVFTAADGRSKSVEVVDAGVTVIWDQGNVYLRNRDGLPLIIAKPASGLLSAEYLEGDGSATVTRFGADGSETTEQYVCLPGWTSDVSTVIVSPEDPFIWPLRLFDPDDIRRPIEGFEETLGAIVSHHTQYADGSSIEFRYEEASAENLISVTASLATGESLTVNVDGATVPTDLAQRIWTVLRSDNPPADPISLTELVVVSL</sequence>
<dbReference type="PROSITE" id="PS00018">
    <property type="entry name" value="EF_HAND_1"/>
    <property type="match status" value="1"/>
</dbReference>
<proteinExistence type="predicted"/>
<evidence type="ECO:0000313" key="2">
    <source>
        <dbReference type="Proteomes" id="UP000318081"/>
    </source>
</evidence>
<evidence type="ECO:0008006" key="3">
    <source>
        <dbReference type="Google" id="ProtNLM"/>
    </source>
</evidence>
<protein>
    <recommendedName>
        <fullName evidence="3">Dockerin type I repeat protein</fullName>
    </recommendedName>
</protein>
<dbReference type="InterPro" id="IPR002105">
    <property type="entry name" value="Dockerin_1_rpt"/>
</dbReference>
<name>A0ABX5Y2L8_9BACT</name>
<gene>
    <name evidence="1" type="ORF">TBK1r_70420</name>
</gene>
<dbReference type="InterPro" id="IPR018247">
    <property type="entry name" value="EF_Hand_1_Ca_BS"/>
</dbReference>
<evidence type="ECO:0000313" key="1">
    <source>
        <dbReference type="EMBL" id="QDV88010.1"/>
    </source>
</evidence>
<reference evidence="1 2" key="1">
    <citation type="submission" date="2019-02" db="EMBL/GenBank/DDBJ databases">
        <title>Deep-cultivation of Planctomycetes and their phenomic and genomic characterization uncovers novel biology.</title>
        <authorList>
            <person name="Wiegand S."/>
            <person name="Jogler M."/>
            <person name="Boedeker C."/>
            <person name="Pinto D."/>
            <person name="Vollmers J."/>
            <person name="Rivas-Marin E."/>
            <person name="Kohn T."/>
            <person name="Peeters S.H."/>
            <person name="Heuer A."/>
            <person name="Rast P."/>
            <person name="Oberbeckmann S."/>
            <person name="Bunk B."/>
            <person name="Jeske O."/>
            <person name="Meyerdierks A."/>
            <person name="Storesund J.E."/>
            <person name="Kallscheuer N."/>
            <person name="Luecker S."/>
            <person name="Lage O.M."/>
            <person name="Pohl T."/>
            <person name="Merkel B.J."/>
            <person name="Hornburger P."/>
            <person name="Mueller R.-W."/>
            <person name="Bruemmer F."/>
            <person name="Labrenz M."/>
            <person name="Spormann A.M."/>
            <person name="Op den Camp H."/>
            <person name="Overmann J."/>
            <person name="Amann R."/>
            <person name="Jetten M.S.M."/>
            <person name="Mascher T."/>
            <person name="Medema M.H."/>
            <person name="Devos D.P."/>
            <person name="Kaster A.-K."/>
            <person name="Ovreas L."/>
            <person name="Rohde M."/>
            <person name="Galperin M.Y."/>
            <person name="Jogler C."/>
        </authorList>
    </citation>
    <scope>NUCLEOTIDE SEQUENCE [LARGE SCALE GENOMIC DNA]</scope>
    <source>
        <strain evidence="1 2">TBK1r</strain>
    </source>
</reference>
<keyword evidence="2" id="KW-1185">Reference proteome</keyword>